<dbReference type="SMART" id="SM00091">
    <property type="entry name" value="PAS"/>
    <property type="match status" value="1"/>
</dbReference>
<dbReference type="Proteomes" id="UP000249739">
    <property type="component" value="Unassembled WGS sequence"/>
</dbReference>
<evidence type="ECO:0000256" key="5">
    <source>
        <dbReference type="PROSITE-ProRule" id="PRU00169"/>
    </source>
</evidence>
<dbReference type="InterPro" id="IPR000014">
    <property type="entry name" value="PAS"/>
</dbReference>
<evidence type="ECO:0000256" key="3">
    <source>
        <dbReference type="ARBA" id="ARBA00022553"/>
    </source>
</evidence>
<comment type="caution">
    <text evidence="11">The sequence shown here is derived from an EMBL/GenBank/DDBJ whole genome shotgun (WGS) entry which is preliminary data.</text>
</comment>
<dbReference type="InterPro" id="IPR011006">
    <property type="entry name" value="CheY-like_superfamily"/>
</dbReference>
<keyword evidence="6" id="KW-0812">Transmembrane</keyword>
<dbReference type="InterPro" id="IPR001789">
    <property type="entry name" value="Sig_transdc_resp-reg_receiver"/>
</dbReference>
<dbReference type="Pfam" id="PF00512">
    <property type="entry name" value="HisKA"/>
    <property type="match status" value="1"/>
</dbReference>
<evidence type="ECO:0000256" key="6">
    <source>
        <dbReference type="SAM" id="Phobius"/>
    </source>
</evidence>
<dbReference type="CDD" id="cd16922">
    <property type="entry name" value="HATPase_EvgS-ArcB-TorS-like"/>
    <property type="match status" value="1"/>
</dbReference>
<evidence type="ECO:0000259" key="8">
    <source>
        <dbReference type="PROSITE" id="PS50110"/>
    </source>
</evidence>
<dbReference type="SMART" id="SM00388">
    <property type="entry name" value="HisKA"/>
    <property type="match status" value="1"/>
</dbReference>
<dbReference type="PRINTS" id="PR00344">
    <property type="entry name" value="BCTRLSENSOR"/>
</dbReference>
<evidence type="ECO:0000313" key="11">
    <source>
        <dbReference type="EMBL" id="PZP55594.1"/>
    </source>
</evidence>
<dbReference type="PROSITE" id="PS50112">
    <property type="entry name" value="PAS"/>
    <property type="match status" value="1"/>
</dbReference>
<gene>
    <name evidence="11" type="ORF">DI586_06310</name>
</gene>
<dbReference type="CDD" id="cd17546">
    <property type="entry name" value="REC_hyHK_CKI1_RcsC-like"/>
    <property type="match status" value="1"/>
</dbReference>
<organism evidence="11 12">
    <name type="scientific">Micavibrio aeruginosavorus</name>
    <dbReference type="NCBI Taxonomy" id="349221"/>
    <lineage>
        <taxon>Bacteria</taxon>
        <taxon>Pseudomonadati</taxon>
        <taxon>Bdellovibrionota</taxon>
        <taxon>Bdellovibrionia</taxon>
        <taxon>Bdellovibrionales</taxon>
        <taxon>Pseudobdellovibrionaceae</taxon>
        <taxon>Micavibrio</taxon>
    </lineage>
</organism>
<dbReference type="FunFam" id="3.30.565.10:FF:000010">
    <property type="entry name" value="Sensor histidine kinase RcsC"/>
    <property type="match status" value="1"/>
</dbReference>
<dbReference type="EMBL" id="QFOT01000060">
    <property type="protein sequence ID" value="PZP55594.1"/>
    <property type="molecule type" value="Genomic_DNA"/>
</dbReference>
<dbReference type="InterPro" id="IPR000700">
    <property type="entry name" value="PAS-assoc_C"/>
</dbReference>
<dbReference type="InterPro" id="IPR036890">
    <property type="entry name" value="HATPase_C_sf"/>
</dbReference>
<dbReference type="SUPFAM" id="SSF55874">
    <property type="entry name" value="ATPase domain of HSP90 chaperone/DNA topoisomerase II/histidine kinase"/>
    <property type="match status" value="1"/>
</dbReference>
<dbReference type="InterPro" id="IPR013655">
    <property type="entry name" value="PAS_fold_3"/>
</dbReference>
<dbReference type="PANTHER" id="PTHR45339:SF1">
    <property type="entry name" value="HYBRID SIGNAL TRANSDUCTION HISTIDINE KINASE J"/>
    <property type="match status" value="1"/>
</dbReference>
<dbReference type="InterPro" id="IPR036097">
    <property type="entry name" value="HisK_dim/P_sf"/>
</dbReference>
<dbReference type="SMART" id="SM00448">
    <property type="entry name" value="REC"/>
    <property type="match status" value="1"/>
</dbReference>
<feature type="domain" description="Histidine kinase" evidence="7">
    <location>
        <begin position="343"/>
        <end position="565"/>
    </location>
</feature>
<feature type="transmembrane region" description="Helical" evidence="6">
    <location>
        <begin position="153"/>
        <end position="174"/>
    </location>
</feature>
<dbReference type="PANTHER" id="PTHR45339">
    <property type="entry name" value="HYBRID SIGNAL TRANSDUCTION HISTIDINE KINASE J"/>
    <property type="match status" value="1"/>
</dbReference>
<comment type="catalytic activity">
    <reaction evidence="1">
        <text>ATP + protein L-histidine = ADP + protein N-phospho-L-histidine.</text>
        <dbReference type="EC" id="2.7.13.3"/>
    </reaction>
</comment>
<dbReference type="SUPFAM" id="SSF52172">
    <property type="entry name" value="CheY-like"/>
    <property type="match status" value="1"/>
</dbReference>
<dbReference type="SMART" id="SM00387">
    <property type="entry name" value="HATPase_c"/>
    <property type="match status" value="1"/>
</dbReference>
<dbReference type="PROSITE" id="PS50109">
    <property type="entry name" value="HIS_KIN"/>
    <property type="match status" value="1"/>
</dbReference>
<evidence type="ECO:0000256" key="1">
    <source>
        <dbReference type="ARBA" id="ARBA00000085"/>
    </source>
</evidence>
<evidence type="ECO:0000313" key="12">
    <source>
        <dbReference type="Proteomes" id="UP000249739"/>
    </source>
</evidence>
<dbReference type="Pfam" id="PF00072">
    <property type="entry name" value="Response_reg"/>
    <property type="match status" value="1"/>
</dbReference>
<dbReference type="InterPro" id="IPR003594">
    <property type="entry name" value="HATPase_dom"/>
</dbReference>
<dbReference type="GO" id="GO:0000155">
    <property type="term" value="F:phosphorelay sensor kinase activity"/>
    <property type="evidence" value="ECO:0007669"/>
    <property type="project" value="InterPro"/>
</dbReference>
<keyword evidence="6" id="KW-1133">Transmembrane helix</keyword>
<sequence>CFVGSIGIFSYNKYKESQVRGEVTASSHRLLQNASEVKTALFQMLSDYRRYRQSGAEMELARYNQNKTKADGLIKRILSSASTSAQKQKAAIIQENFAILLVEVESQKPGDLAVSLSVSKNLSLLLGSIDGFIEAEEEIFERRLESLISLNKNFYVALVVGTFGAFALLMYMNYSLLMAQNRQAVMQKKLELMKERQAQSFQATRDGLFEWKFQPGDSNHAMYWSPRLKEMIGYTDDELTASAETLEQLMHPDDREKFWHKLHKHLRGQADELSAIFRWRHKDGHWVWINARGAAIFNELNEPIKLVGIHTDVTKLKEYELQLAKSKDEAEKANAAKSDFLAHMSHEIRTPLTAVTGVAEILNMQKSKFDEKSQKLMEALNASSVGLRDLINDILDFSKIESGKIALEDKEIDIRDFFENIVSIISVRSSEKNLFFECNYSEIDGLKIHGDKTRLRQILINLIGNAVKFTHKGNVRVHAYSVQVNNIEMLRVDVSDTGIGIADDQMGYIFESFRQADASVSRKYGGTGLGLPIARHLARLMGGDIIVSSKQGEGSLFTLQIPLIRYREAHQESDPVASYNVNLKPDEKILVVEDYEGNIAFITHILDEMKIKYDLGRTGLEGLKLWDENDYKLILMDIQMPEMDGISAVKHIRNKEKESELQPIPIIAMTAHAFSEDRQKCLNAGFSEYLPKPLTKQGLFEKISLLLKAA</sequence>
<dbReference type="CDD" id="cd00130">
    <property type="entry name" value="PAS"/>
    <property type="match status" value="1"/>
</dbReference>
<accession>A0A2W5FMJ0</accession>
<name>A0A2W5FMJ0_9BACT</name>
<dbReference type="Pfam" id="PF08447">
    <property type="entry name" value="PAS_3"/>
    <property type="match status" value="1"/>
</dbReference>
<dbReference type="Gene3D" id="1.10.287.130">
    <property type="match status" value="1"/>
</dbReference>
<feature type="domain" description="Response regulatory" evidence="8">
    <location>
        <begin position="588"/>
        <end position="707"/>
    </location>
</feature>
<dbReference type="Pfam" id="PF02518">
    <property type="entry name" value="HATPase_c"/>
    <property type="match status" value="1"/>
</dbReference>
<dbReference type="SMART" id="SM00086">
    <property type="entry name" value="PAC"/>
    <property type="match status" value="1"/>
</dbReference>
<keyword evidence="4" id="KW-0902">Two-component regulatory system</keyword>
<dbReference type="CDD" id="cd00082">
    <property type="entry name" value="HisKA"/>
    <property type="match status" value="1"/>
</dbReference>
<feature type="modified residue" description="4-aspartylphosphate" evidence="5">
    <location>
        <position position="637"/>
    </location>
</feature>
<dbReference type="AlphaFoldDB" id="A0A2W5FMJ0"/>
<dbReference type="NCBIfam" id="TIGR00229">
    <property type="entry name" value="sensory_box"/>
    <property type="match status" value="1"/>
</dbReference>
<dbReference type="InterPro" id="IPR035965">
    <property type="entry name" value="PAS-like_dom_sf"/>
</dbReference>
<dbReference type="Gene3D" id="3.30.565.10">
    <property type="entry name" value="Histidine kinase-like ATPase, C-terminal domain"/>
    <property type="match status" value="1"/>
</dbReference>
<reference evidence="11 12" key="1">
    <citation type="submission" date="2017-08" db="EMBL/GenBank/DDBJ databases">
        <title>Infants hospitalized years apart are colonized by the same room-sourced microbial strains.</title>
        <authorList>
            <person name="Brooks B."/>
            <person name="Olm M.R."/>
            <person name="Firek B.A."/>
            <person name="Baker R."/>
            <person name="Thomas B.C."/>
            <person name="Morowitz M.J."/>
            <person name="Banfield J.F."/>
        </authorList>
    </citation>
    <scope>NUCLEOTIDE SEQUENCE [LARGE SCALE GENOMIC DNA]</scope>
    <source>
        <strain evidence="11">S2_006_000_R2_64</strain>
    </source>
</reference>
<evidence type="ECO:0000259" key="10">
    <source>
        <dbReference type="PROSITE" id="PS50113"/>
    </source>
</evidence>
<dbReference type="Gene3D" id="3.40.50.2300">
    <property type="match status" value="1"/>
</dbReference>
<dbReference type="InterPro" id="IPR003661">
    <property type="entry name" value="HisK_dim/P_dom"/>
</dbReference>
<keyword evidence="6" id="KW-0472">Membrane</keyword>
<evidence type="ECO:0000259" key="7">
    <source>
        <dbReference type="PROSITE" id="PS50109"/>
    </source>
</evidence>
<evidence type="ECO:0000256" key="2">
    <source>
        <dbReference type="ARBA" id="ARBA00012438"/>
    </source>
</evidence>
<keyword evidence="3 5" id="KW-0597">Phosphoprotein</keyword>
<protein>
    <recommendedName>
        <fullName evidence="2">histidine kinase</fullName>
        <ecNumber evidence="2">2.7.13.3</ecNumber>
    </recommendedName>
</protein>
<proteinExistence type="predicted"/>
<dbReference type="InterPro" id="IPR001610">
    <property type="entry name" value="PAC"/>
</dbReference>
<feature type="non-terminal residue" evidence="11">
    <location>
        <position position="1"/>
    </location>
</feature>
<dbReference type="Gene3D" id="3.30.450.20">
    <property type="entry name" value="PAS domain"/>
    <property type="match status" value="1"/>
</dbReference>
<dbReference type="InterPro" id="IPR005467">
    <property type="entry name" value="His_kinase_dom"/>
</dbReference>
<dbReference type="InterPro" id="IPR004358">
    <property type="entry name" value="Sig_transdc_His_kin-like_C"/>
</dbReference>
<dbReference type="SUPFAM" id="SSF55785">
    <property type="entry name" value="PYP-like sensor domain (PAS domain)"/>
    <property type="match status" value="1"/>
</dbReference>
<feature type="domain" description="PAC" evidence="10">
    <location>
        <begin position="273"/>
        <end position="325"/>
    </location>
</feature>
<dbReference type="EC" id="2.7.13.3" evidence="2"/>
<dbReference type="SUPFAM" id="SSF47384">
    <property type="entry name" value="Homodimeric domain of signal transducing histidine kinase"/>
    <property type="match status" value="1"/>
</dbReference>
<dbReference type="PROSITE" id="PS50110">
    <property type="entry name" value="RESPONSE_REGULATORY"/>
    <property type="match status" value="1"/>
</dbReference>
<evidence type="ECO:0000259" key="9">
    <source>
        <dbReference type="PROSITE" id="PS50112"/>
    </source>
</evidence>
<evidence type="ECO:0000256" key="4">
    <source>
        <dbReference type="ARBA" id="ARBA00023012"/>
    </source>
</evidence>
<feature type="domain" description="PAS" evidence="9">
    <location>
        <begin position="222"/>
        <end position="269"/>
    </location>
</feature>
<dbReference type="PROSITE" id="PS50113">
    <property type="entry name" value="PAC"/>
    <property type="match status" value="1"/>
</dbReference>